<dbReference type="RefSeq" id="WP_013163971.1">
    <property type="nucleotide sequence ID" value="NC_014216.1"/>
</dbReference>
<dbReference type="OrthoDB" id="9802649at2"/>
<evidence type="ECO:0000313" key="2">
    <source>
        <dbReference type="EMBL" id="ADH86447.1"/>
    </source>
</evidence>
<proteinExistence type="predicted"/>
<dbReference type="InParanoid" id="D6Z4H2"/>
<gene>
    <name evidence="2" type="ordered locus">DaAHT2_1756</name>
</gene>
<dbReference type="GO" id="GO:0016758">
    <property type="term" value="F:hexosyltransferase activity"/>
    <property type="evidence" value="ECO:0007669"/>
    <property type="project" value="UniProtKB-ARBA"/>
</dbReference>
<evidence type="ECO:0000313" key="3">
    <source>
        <dbReference type="Proteomes" id="UP000001508"/>
    </source>
</evidence>
<dbReference type="CAZy" id="GT2">
    <property type="family name" value="Glycosyltransferase Family 2"/>
</dbReference>
<dbReference type="CDD" id="cd00761">
    <property type="entry name" value="Glyco_tranf_GTA_type"/>
    <property type="match status" value="1"/>
</dbReference>
<dbReference type="AlphaFoldDB" id="D6Z4H2"/>
<evidence type="ECO:0000259" key="1">
    <source>
        <dbReference type="Pfam" id="PF00535"/>
    </source>
</evidence>
<dbReference type="PANTHER" id="PTHR22916">
    <property type="entry name" value="GLYCOSYLTRANSFERASE"/>
    <property type="match status" value="1"/>
</dbReference>
<dbReference type="EMBL" id="CP001940">
    <property type="protein sequence ID" value="ADH86447.1"/>
    <property type="molecule type" value="Genomic_DNA"/>
</dbReference>
<dbReference type="STRING" id="589865.DaAHT2_1756"/>
<dbReference type="SUPFAM" id="SSF53448">
    <property type="entry name" value="Nucleotide-diphospho-sugar transferases"/>
    <property type="match status" value="1"/>
</dbReference>
<dbReference type="Proteomes" id="UP000001508">
    <property type="component" value="Chromosome"/>
</dbReference>
<keyword evidence="3" id="KW-1185">Reference proteome</keyword>
<dbReference type="HOGENOM" id="CLU_076334_0_0_7"/>
<organism evidence="2 3">
    <name type="scientific">Desulfurivibrio alkaliphilus (strain DSM 19089 / UNIQEM U267 / AHT2)</name>
    <dbReference type="NCBI Taxonomy" id="589865"/>
    <lineage>
        <taxon>Bacteria</taxon>
        <taxon>Pseudomonadati</taxon>
        <taxon>Thermodesulfobacteriota</taxon>
        <taxon>Desulfobulbia</taxon>
        <taxon>Desulfobulbales</taxon>
        <taxon>Desulfobulbaceae</taxon>
        <taxon>Desulfurivibrio</taxon>
    </lineage>
</organism>
<sequence length="318" mass="36628">MVRAKLLIISPCRNEADYMRHTLDSMVAQTVRPDLWVIVDDGSTDQTPQILAEYAAKYDFIKIVPKANRGHRSVGPGVIEAFYAGYRAVRPDDFEYICKLDLDLELPPRYFEILLKRLEENPRIGTCSGKPYFLDNESGKLISEKCGDENSVGMTKLFRKRCFDQIGGFVQQVMWDAIDGHRCRMLGWIAVSWDEPELRFVHLRPMGSSQQNMLTGRMRHGFGQYFMGTGLAYMAASALYRMTRPPYLIGGMGMWWGYLKCLLTRHPRLEDPAFRAFLRRYQWSCLLRGKNKATAILNKQRAAVWRPEATETVFTGDR</sequence>
<dbReference type="InterPro" id="IPR001173">
    <property type="entry name" value="Glyco_trans_2-like"/>
</dbReference>
<keyword evidence="2" id="KW-0808">Transferase</keyword>
<dbReference type="eggNOG" id="COG1216">
    <property type="taxonomic scope" value="Bacteria"/>
</dbReference>
<dbReference type="Pfam" id="PF00535">
    <property type="entry name" value="Glycos_transf_2"/>
    <property type="match status" value="1"/>
</dbReference>
<dbReference type="Gene3D" id="3.90.550.10">
    <property type="entry name" value="Spore Coat Polysaccharide Biosynthesis Protein SpsA, Chain A"/>
    <property type="match status" value="1"/>
</dbReference>
<dbReference type="InterPro" id="IPR029044">
    <property type="entry name" value="Nucleotide-diphossugar_trans"/>
</dbReference>
<reference evidence="3" key="1">
    <citation type="submission" date="2010-02" db="EMBL/GenBank/DDBJ databases">
        <title>Complete sequence of Desulfurivibrio alkaliphilus AHT2.</title>
        <authorList>
            <consortium name="US DOE Joint Genome Institute"/>
            <person name="Pitluck S."/>
            <person name="Chertkov O."/>
            <person name="Detter J.C."/>
            <person name="Han C."/>
            <person name="Tapia R."/>
            <person name="Larimer F."/>
            <person name="Land M."/>
            <person name="Hauser L."/>
            <person name="Kyrpides N."/>
            <person name="Mikhailova N."/>
            <person name="Sorokin D.Y."/>
            <person name="Muyzer G."/>
            <person name="Woyke T."/>
        </authorList>
    </citation>
    <scope>NUCLEOTIDE SEQUENCE [LARGE SCALE GENOMIC DNA]</scope>
    <source>
        <strain evidence="3">DSM 19089 / UNIQEM U267 / AHT2</strain>
    </source>
</reference>
<feature type="domain" description="Glycosyltransferase 2-like" evidence="1">
    <location>
        <begin position="8"/>
        <end position="138"/>
    </location>
</feature>
<name>D6Z4H2_DESAT</name>
<accession>D6Z4H2</accession>
<protein>
    <submittedName>
        <fullName evidence="2">Glycosyl transferase family 2</fullName>
    </submittedName>
</protein>
<dbReference type="KEGG" id="dak:DaAHT2_1756"/>